<dbReference type="SUPFAM" id="SSF56496">
    <property type="entry name" value="Fibrinogen C-terminal domain-like"/>
    <property type="match status" value="1"/>
</dbReference>
<name>A0A6S7GM21_PARCT</name>
<comment type="caution">
    <text evidence="5">The sequence shown here is derived from an EMBL/GenBank/DDBJ whole genome shotgun (WGS) entry which is preliminary data.</text>
</comment>
<keyword evidence="1" id="KW-0479">Metal-binding</keyword>
<dbReference type="AlphaFoldDB" id="A0A6S7GM21"/>
<dbReference type="EMBL" id="CACRXK020001737">
    <property type="protein sequence ID" value="CAB3990852.1"/>
    <property type="molecule type" value="Genomic_DNA"/>
</dbReference>
<evidence type="ECO:0000313" key="5">
    <source>
        <dbReference type="EMBL" id="CAB3990852.1"/>
    </source>
</evidence>
<reference evidence="5" key="1">
    <citation type="submission" date="2020-04" db="EMBL/GenBank/DDBJ databases">
        <authorList>
            <person name="Alioto T."/>
            <person name="Alioto T."/>
            <person name="Gomez Garrido J."/>
        </authorList>
    </citation>
    <scope>NUCLEOTIDE SEQUENCE</scope>
    <source>
        <strain evidence="5">A484AB</strain>
    </source>
</reference>
<accession>A0A6S7GM21</accession>
<dbReference type="InterPro" id="IPR014716">
    <property type="entry name" value="Fibrinogen_a/b/g_C_1"/>
</dbReference>
<dbReference type="PANTHER" id="PTHR16146:SF53">
    <property type="entry name" value="APPLE DOMAIN-CONTAINING PROTEIN"/>
    <property type="match status" value="1"/>
</dbReference>
<dbReference type="InterPro" id="IPR036056">
    <property type="entry name" value="Fibrinogen-like_C"/>
</dbReference>
<dbReference type="Proteomes" id="UP001152795">
    <property type="component" value="Unassembled WGS sequence"/>
</dbReference>
<evidence type="ECO:0000256" key="4">
    <source>
        <dbReference type="ARBA" id="ARBA00023157"/>
    </source>
</evidence>
<proteinExistence type="predicted"/>
<dbReference type="Gene3D" id="3.90.215.10">
    <property type="entry name" value="Gamma Fibrinogen, chain A, domain 1"/>
    <property type="match status" value="1"/>
</dbReference>
<dbReference type="OrthoDB" id="5945834at2759"/>
<evidence type="ECO:0000313" key="6">
    <source>
        <dbReference type="Proteomes" id="UP001152795"/>
    </source>
</evidence>
<dbReference type="PANTHER" id="PTHR16146">
    <property type="entry name" value="INTELECTIN"/>
    <property type="match status" value="1"/>
</dbReference>
<evidence type="ECO:0000256" key="3">
    <source>
        <dbReference type="ARBA" id="ARBA00022837"/>
    </source>
</evidence>
<protein>
    <submittedName>
        <fullName evidence="5">Uncharacterized protein</fullName>
    </submittedName>
</protein>
<sequence length="347" mass="39965">MIVNFIKSQLFWTVLLYYISIVLGEALTEERNPQEQQFFRITLGVRSQREAYVSLRSKTALDCVLFCLREKLTCTSLNYAESTTVNNGKDNCQLHNETKNDDENSLKFLKDDRYTFYRIPARVSHESENVTEQANTTASNYLDHFNDGNKTSGNYTILDQAQNLRTVYCDMESEPGSIWTLIMSFARENKDLSAFKSIEMSAPSPRNKNAPNWSDYRMGKRLIVHVNSKATHWRVTCSFQQSGVDIKTDYVRAAFADFDFMGKFWDGCKNVSYISVMGQFCSHCTAYWRQGDNFTLTIPAVSPDPFCDIKSDESENFYFGAYHTYDPAFRCTESPNSTTNYWFGSYA</sequence>
<evidence type="ECO:0000256" key="1">
    <source>
        <dbReference type="ARBA" id="ARBA00022723"/>
    </source>
</evidence>
<gene>
    <name evidence="5" type="ORF">PACLA_8A033291</name>
</gene>
<dbReference type="GO" id="GO:0005615">
    <property type="term" value="C:extracellular space"/>
    <property type="evidence" value="ECO:0007669"/>
    <property type="project" value="TreeGrafter"/>
</dbReference>
<keyword evidence="3" id="KW-0106">Calcium</keyword>
<keyword evidence="6" id="KW-1185">Reference proteome</keyword>
<dbReference type="GO" id="GO:0046872">
    <property type="term" value="F:metal ion binding"/>
    <property type="evidence" value="ECO:0007669"/>
    <property type="project" value="UniProtKB-KW"/>
</dbReference>
<organism evidence="5 6">
    <name type="scientific">Paramuricea clavata</name>
    <name type="common">Red gorgonian</name>
    <name type="synonym">Violescent sea-whip</name>
    <dbReference type="NCBI Taxonomy" id="317549"/>
    <lineage>
        <taxon>Eukaryota</taxon>
        <taxon>Metazoa</taxon>
        <taxon>Cnidaria</taxon>
        <taxon>Anthozoa</taxon>
        <taxon>Octocorallia</taxon>
        <taxon>Malacalcyonacea</taxon>
        <taxon>Plexauridae</taxon>
        <taxon>Paramuricea</taxon>
    </lineage>
</organism>
<dbReference type="GO" id="GO:0070492">
    <property type="term" value="F:oligosaccharide binding"/>
    <property type="evidence" value="ECO:0007669"/>
    <property type="project" value="TreeGrafter"/>
</dbReference>
<keyword evidence="2" id="KW-0430">Lectin</keyword>
<evidence type="ECO:0000256" key="2">
    <source>
        <dbReference type="ARBA" id="ARBA00022734"/>
    </source>
</evidence>
<keyword evidence="4" id="KW-1015">Disulfide bond</keyword>